<dbReference type="Proteomes" id="UP001208041">
    <property type="component" value="Unassembled WGS sequence"/>
</dbReference>
<organism evidence="4 5">
    <name type="scientific">Halocynthiibacter halioticoli</name>
    <dbReference type="NCBI Taxonomy" id="2986804"/>
    <lineage>
        <taxon>Bacteria</taxon>
        <taxon>Pseudomonadati</taxon>
        <taxon>Pseudomonadota</taxon>
        <taxon>Alphaproteobacteria</taxon>
        <taxon>Rhodobacterales</taxon>
        <taxon>Paracoccaceae</taxon>
        <taxon>Halocynthiibacter</taxon>
    </lineage>
</organism>
<name>A0AAE3J0B9_9RHOB</name>
<keyword evidence="5" id="KW-1185">Reference proteome</keyword>
<dbReference type="Gene3D" id="3.40.50.720">
    <property type="entry name" value="NAD(P)-binding Rossmann-like Domain"/>
    <property type="match status" value="1"/>
</dbReference>
<reference evidence="4" key="1">
    <citation type="submission" date="2022-10" db="EMBL/GenBank/DDBJ databases">
        <authorList>
            <person name="Yue Y."/>
        </authorList>
    </citation>
    <scope>NUCLEOTIDE SEQUENCE</scope>
    <source>
        <strain evidence="4">Z654</strain>
    </source>
</reference>
<dbReference type="EMBL" id="JAOYFC010000002">
    <property type="protein sequence ID" value="MCV6825423.1"/>
    <property type="molecule type" value="Genomic_DNA"/>
</dbReference>
<feature type="domain" description="Mannitol dehydrogenase C-terminal" evidence="3">
    <location>
        <begin position="272"/>
        <end position="464"/>
    </location>
</feature>
<dbReference type="InterPro" id="IPR008927">
    <property type="entry name" value="6-PGluconate_DH-like_C_sf"/>
</dbReference>
<gene>
    <name evidence="4" type="ORF">OH136_12755</name>
</gene>
<sequence length="475" mass="51421">MSVPRLKRTGSKPNVGIVHLGPGAFFRAFNAVYTDDAIKQGDKDWGILAVSLRSPTAKDQLDPQDGAFTSVTLGAGQTEYRVINSISGVLVAPEDPEAVLSKMADPAVKIVSLTITEKGYCHEPATGELQLDHSDIAHDLANPEAPKSAIGFIVEALARRRAAAVAPFTVMPCDNIPSNGTLAKGMVLAFAKERESALAAWIEENCAFPSTMVDRITPATTPADVKSLEKAQGYHDPACVQHEPFRQWVIEDNFVNGERPQWEAGGAQFVADVDAHELMKLRCLNGTHSTLAYLGYLAGFETIAETVAEPAFAELCKRIWRDEIIPTVPKPEGEDLEAYCDALLERYQNPSIRHRTWQIAMDGSQKLPQRLLGTIADNIQAGREYTCLALAVAGWIRYVGGVDENGDRIEVKDPLADKLKAAIDGANTPAAKVQAVLSMKEVFDPSLSSNPDFVARVTEAYEGLLQNGALAVVKS</sequence>
<keyword evidence="1" id="KW-0560">Oxidoreductase</keyword>
<dbReference type="SUPFAM" id="SSF51735">
    <property type="entry name" value="NAD(P)-binding Rossmann-fold domains"/>
    <property type="match status" value="1"/>
</dbReference>
<dbReference type="InterPro" id="IPR050988">
    <property type="entry name" value="Mannitol_DH/Oxidoreductase"/>
</dbReference>
<dbReference type="PRINTS" id="PR00084">
    <property type="entry name" value="MTLDHDRGNASE"/>
</dbReference>
<dbReference type="InterPro" id="IPR013131">
    <property type="entry name" value="Mannitol_DH_N"/>
</dbReference>
<dbReference type="PANTHER" id="PTHR43362:SF1">
    <property type="entry name" value="MANNITOL DEHYDROGENASE 2-RELATED"/>
    <property type="match status" value="1"/>
</dbReference>
<dbReference type="SUPFAM" id="SSF48179">
    <property type="entry name" value="6-phosphogluconate dehydrogenase C-terminal domain-like"/>
    <property type="match status" value="1"/>
</dbReference>
<evidence type="ECO:0000259" key="3">
    <source>
        <dbReference type="Pfam" id="PF08125"/>
    </source>
</evidence>
<dbReference type="InterPro" id="IPR013118">
    <property type="entry name" value="Mannitol_DH_C"/>
</dbReference>
<evidence type="ECO:0000256" key="1">
    <source>
        <dbReference type="ARBA" id="ARBA00023002"/>
    </source>
</evidence>
<dbReference type="PANTHER" id="PTHR43362">
    <property type="entry name" value="MANNITOL DEHYDROGENASE DSF1-RELATED"/>
    <property type="match status" value="1"/>
</dbReference>
<evidence type="ECO:0000313" key="5">
    <source>
        <dbReference type="Proteomes" id="UP001208041"/>
    </source>
</evidence>
<dbReference type="Pfam" id="PF08125">
    <property type="entry name" value="Mannitol_dh_C"/>
    <property type="match status" value="1"/>
</dbReference>
<proteinExistence type="predicted"/>
<dbReference type="InterPro" id="IPR013328">
    <property type="entry name" value="6PGD_dom2"/>
</dbReference>
<dbReference type="GO" id="GO:0016616">
    <property type="term" value="F:oxidoreductase activity, acting on the CH-OH group of donors, NAD or NADP as acceptor"/>
    <property type="evidence" value="ECO:0007669"/>
    <property type="project" value="TreeGrafter"/>
</dbReference>
<dbReference type="Pfam" id="PF01232">
    <property type="entry name" value="Mannitol_dh"/>
    <property type="match status" value="1"/>
</dbReference>
<feature type="domain" description="Mannitol dehydrogenase N-terminal" evidence="2">
    <location>
        <begin position="16"/>
        <end position="263"/>
    </location>
</feature>
<accession>A0AAE3J0B9</accession>
<dbReference type="Gene3D" id="1.10.1040.10">
    <property type="entry name" value="N-(1-d-carboxylethyl)-l-norvaline Dehydrogenase, domain 2"/>
    <property type="match status" value="1"/>
</dbReference>
<comment type="caution">
    <text evidence="4">The sequence shown here is derived from an EMBL/GenBank/DDBJ whole genome shotgun (WGS) entry which is preliminary data.</text>
</comment>
<evidence type="ECO:0000259" key="2">
    <source>
        <dbReference type="Pfam" id="PF01232"/>
    </source>
</evidence>
<dbReference type="InterPro" id="IPR000669">
    <property type="entry name" value="Mannitol_DH"/>
</dbReference>
<dbReference type="InterPro" id="IPR036291">
    <property type="entry name" value="NAD(P)-bd_dom_sf"/>
</dbReference>
<dbReference type="RefSeq" id="WP_263954299.1">
    <property type="nucleotide sequence ID" value="NZ_JAOYFC010000002.1"/>
</dbReference>
<protein>
    <submittedName>
        <fullName evidence="4">Mannitol dehydrogenase family protein</fullName>
    </submittedName>
</protein>
<dbReference type="AlphaFoldDB" id="A0AAE3J0B9"/>
<evidence type="ECO:0000313" key="4">
    <source>
        <dbReference type="EMBL" id="MCV6825423.1"/>
    </source>
</evidence>